<name>A0A427XPQ4_9TREE</name>
<keyword evidence="4" id="KW-1185">Reference proteome</keyword>
<dbReference type="AlphaFoldDB" id="A0A427XPQ4"/>
<protein>
    <recommendedName>
        <fullName evidence="5">DUF899 domain-containing protein</fullName>
    </recommendedName>
</protein>
<evidence type="ECO:0000313" key="4">
    <source>
        <dbReference type="Proteomes" id="UP000279259"/>
    </source>
</evidence>
<dbReference type="STRING" id="1890683.A0A427XPQ4"/>
<evidence type="ECO:0000313" key="3">
    <source>
        <dbReference type="EMBL" id="RSH80800.1"/>
    </source>
</evidence>
<dbReference type="EMBL" id="RSCD01000032">
    <property type="protein sequence ID" value="RSH80800.1"/>
    <property type="molecule type" value="Genomic_DNA"/>
</dbReference>
<proteinExistence type="predicted"/>
<feature type="coiled-coil region" evidence="1">
    <location>
        <begin position="68"/>
        <end position="95"/>
    </location>
</feature>
<gene>
    <name evidence="3" type="ORF">EHS25_006969</name>
</gene>
<feature type="compositionally biased region" description="Basic and acidic residues" evidence="2">
    <location>
        <begin position="30"/>
        <end position="43"/>
    </location>
</feature>
<reference evidence="3 4" key="1">
    <citation type="submission" date="2018-11" db="EMBL/GenBank/DDBJ databases">
        <title>Genome sequence of Saitozyma podzolica DSM 27192.</title>
        <authorList>
            <person name="Aliyu H."/>
            <person name="Gorte O."/>
            <person name="Ochsenreither K."/>
        </authorList>
    </citation>
    <scope>NUCLEOTIDE SEQUENCE [LARGE SCALE GENOMIC DNA]</scope>
    <source>
        <strain evidence="3 4">DSM 27192</strain>
    </source>
</reference>
<accession>A0A427XPQ4</accession>
<evidence type="ECO:0008006" key="5">
    <source>
        <dbReference type="Google" id="ProtNLM"/>
    </source>
</evidence>
<dbReference type="OrthoDB" id="3503208at2759"/>
<dbReference type="Pfam" id="PF05988">
    <property type="entry name" value="DUF899"/>
    <property type="match status" value="1"/>
</dbReference>
<sequence length="292" mass="33322">MPHSLDHPPYHCHLILPLPKPHSRKRKRSEYRGRKETMGLKGKPRDMNKWREVLLDSSVQFPGESSEYRRSRNDLLERETQLRELNEQVAAQRRALPPGGLIKEDYVFESAADDPEVRLSELFAPGKNSLVIYNMMFPRWSEDARAGAPGGKTAGLPLVEQPCPSCTSVVDGLEGCAFHVAERTNLVVIARTSPDRLRTYAQERGWSHLRLLSSRNNTFNRDYHAETPDGVQRAVLHVFSRDEDGIRHQWTSEMTFKRGDTSALDPVWTLYGVLDLTLEGRGDRAAYPNLQY</sequence>
<organism evidence="3 4">
    <name type="scientific">Saitozyma podzolica</name>
    <dbReference type="NCBI Taxonomy" id="1890683"/>
    <lineage>
        <taxon>Eukaryota</taxon>
        <taxon>Fungi</taxon>
        <taxon>Dikarya</taxon>
        <taxon>Basidiomycota</taxon>
        <taxon>Agaricomycotina</taxon>
        <taxon>Tremellomycetes</taxon>
        <taxon>Tremellales</taxon>
        <taxon>Trimorphomycetaceae</taxon>
        <taxon>Saitozyma</taxon>
    </lineage>
</organism>
<dbReference type="Proteomes" id="UP000279259">
    <property type="component" value="Unassembled WGS sequence"/>
</dbReference>
<dbReference type="InterPro" id="IPR010296">
    <property type="entry name" value="DUF899_thioredox"/>
</dbReference>
<feature type="region of interest" description="Disordered" evidence="2">
    <location>
        <begin position="1"/>
        <end position="43"/>
    </location>
</feature>
<comment type="caution">
    <text evidence="3">The sequence shown here is derived from an EMBL/GenBank/DDBJ whole genome shotgun (WGS) entry which is preliminary data.</text>
</comment>
<evidence type="ECO:0000256" key="2">
    <source>
        <dbReference type="SAM" id="MobiDB-lite"/>
    </source>
</evidence>
<evidence type="ECO:0000256" key="1">
    <source>
        <dbReference type="SAM" id="Coils"/>
    </source>
</evidence>
<keyword evidence="1" id="KW-0175">Coiled coil</keyword>